<evidence type="ECO:0000256" key="4">
    <source>
        <dbReference type="SAM" id="MobiDB-lite"/>
    </source>
</evidence>
<feature type="compositionally biased region" description="Pro residues" evidence="4">
    <location>
        <begin position="59"/>
        <end position="71"/>
    </location>
</feature>
<keyword evidence="7" id="KW-1185">Reference proteome</keyword>
<name>A0A9Q1E0H3_CONCO</name>
<feature type="compositionally biased region" description="Pro residues" evidence="4">
    <location>
        <begin position="424"/>
        <end position="439"/>
    </location>
</feature>
<feature type="compositionally biased region" description="Basic and acidic residues" evidence="4">
    <location>
        <begin position="90"/>
        <end position="103"/>
    </location>
</feature>
<gene>
    <name evidence="6" type="ORF">COCON_G00000840</name>
</gene>
<dbReference type="EMBL" id="JAFJMO010000001">
    <property type="protein sequence ID" value="KAJ8287425.1"/>
    <property type="molecule type" value="Genomic_DNA"/>
</dbReference>
<feature type="domain" description="A20-type" evidence="5">
    <location>
        <begin position="447"/>
        <end position="482"/>
    </location>
</feature>
<organism evidence="6 7">
    <name type="scientific">Conger conger</name>
    <name type="common">Conger eel</name>
    <name type="synonym">Muraena conger</name>
    <dbReference type="NCBI Taxonomy" id="82655"/>
    <lineage>
        <taxon>Eukaryota</taxon>
        <taxon>Metazoa</taxon>
        <taxon>Chordata</taxon>
        <taxon>Craniata</taxon>
        <taxon>Vertebrata</taxon>
        <taxon>Euteleostomi</taxon>
        <taxon>Actinopterygii</taxon>
        <taxon>Neopterygii</taxon>
        <taxon>Teleostei</taxon>
        <taxon>Anguilliformes</taxon>
        <taxon>Congridae</taxon>
        <taxon>Conger</taxon>
    </lineage>
</organism>
<dbReference type="InterPro" id="IPR002653">
    <property type="entry name" value="Znf_A20"/>
</dbReference>
<feature type="region of interest" description="Disordered" evidence="4">
    <location>
        <begin position="319"/>
        <end position="449"/>
    </location>
</feature>
<dbReference type="PROSITE" id="PS51036">
    <property type="entry name" value="ZF_A20"/>
    <property type="match status" value="2"/>
</dbReference>
<feature type="domain" description="A20-type" evidence="5">
    <location>
        <begin position="610"/>
        <end position="641"/>
    </location>
</feature>
<feature type="region of interest" description="Disordered" evidence="4">
    <location>
        <begin position="554"/>
        <end position="607"/>
    </location>
</feature>
<accession>A0A9Q1E0H3</accession>
<evidence type="ECO:0000256" key="2">
    <source>
        <dbReference type="ARBA" id="ARBA00022771"/>
    </source>
</evidence>
<dbReference type="AlphaFoldDB" id="A0A9Q1E0H3"/>
<evidence type="ECO:0000256" key="3">
    <source>
        <dbReference type="ARBA" id="ARBA00022833"/>
    </source>
</evidence>
<evidence type="ECO:0000313" key="6">
    <source>
        <dbReference type="EMBL" id="KAJ8287425.1"/>
    </source>
</evidence>
<feature type="region of interest" description="Disordered" evidence="4">
    <location>
        <begin position="1"/>
        <end position="138"/>
    </location>
</feature>
<comment type="caution">
    <text evidence="6">The sequence shown here is derived from an EMBL/GenBank/DDBJ whole genome shotgun (WGS) entry which is preliminary data.</text>
</comment>
<proteinExistence type="predicted"/>
<dbReference type="Gene3D" id="4.10.240.30">
    <property type="match status" value="1"/>
</dbReference>
<feature type="compositionally biased region" description="Basic and acidic residues" evidence="4">
    <location>
        <begin position="320"/>
        <end position="338"/>
    </location>
</feature>
<sequence length="641" mass="67095">MEDSGRLPGSLEESNQAKALTVRDRISDDVSPPLPGGPAVYHLSTLHRYSVHLSDYTPGEPPRTPARPRPAGPASAEGAGGERGAGLELGPRETRPTRHEEPRYASQPGTPTHPAGEHSCATQPGTPTPSTAAGEHSCDREDRWRVAGPGSPGAEDCSQRLLLFALANVIRRAIIVLTGGPEGPGASSSSPWGIYLPSLWDGAQCHPYPVVLGSTYPWQRFAPLVTAGSAQDGGLPSHRGGSTPGSGGPWWPGGPPAAFPRRGGWDPLSCLRAYLQLQTLSLGNRTAYAARLNGRNLPESLSLVQDYFSLANHVCGQADQEVRERGDRAEHSNGDLRPRARPSSSSLPRSSPGSRGPGPRPAASAPASPGPGLSSRGAGPRRLRHTPGVPLAPGASPAPPGRALAETSCAGGADGTKAECETPAPRPPGPLQDPRPPARASPEREGSPAGRGCLTPGCVFYGSAQQAGYCTMCYCIQNETPARPHAPCTISFLLLLLPPPPPPPPSPRPLQLCSTLRAFPRCLGAACDMLGNPAFQGVCERCFLAGHQGAAERQAPAAWPASQRNEQGSRQYHRGPSEPHPPSSRTIAAHGEGRRSPSGSLGNAQALPQLHRPRTCLGRGCSNFGNSKCKGLCNSCYRSHN</sequence>
<feature type="compositionally biased region" description="Gly residues" evidence="4">
    <location>
        <begin position="242"/>
        <end position="251"/>
    </location>
</feature>
<dbReference type="GO" id="GO:0003677">
    <property type="term" value="F:DNA binding"/>
    <property type="evidence" value="ECO:0007669"/>
    <property type="project" value="InterPro"/>
</dbReference>
<feature type="region of interest" description="Disordered" evidence="4">
    <location>
        <begin position="229"/>
        <end position="256"/>
    </location>
</feature>
<evidence type="ECO:0000256" key="1">
    <source>
        <dbReference type="ARBA" id="ARBA00022723"/>
    </source>
</evidence>
<keyword evidence="1" id="KW-0479">Metal-binding</keyword>
<reference evidence="6" key="1">
    <citation type="journal article" date="2023" name="Science">
        <title>Genome structures resolve the early diversification of teleost fishes.</title>
        <authorList>
            <person name="Parey E."/>
            <person name="Louis A."/>
            <person name="Montfort J."/>
            <person name="Bouchez O."/>
            <person name="Roques C."/>
            <person name="Iampietro C."/>
            <person name="Lluch J."/>
            <person name="Castinel A."/>
            <person name="Donnadieu C."/>
            <person name="Desvignes T."/>
            <person name="Floi Bucao C."/>
            <person name="Jouanno E."/>
            <person name="Wen M."/>
            <person name="Mejri S."/>
            <person name="Dirks R."/>
            <person name="Jansen H."/>
            <person name="Henkel C."/>
            <person name="Chen W.J."/>
            <person name="Zahm M."/>
            <person name="Cabau C."/>
            <person name="Klopp C."/>
            <person name="Thompson A.W."/>
            <person name="Robinson-Rechavi M."/>
            <person name="Braasch I."/>
            <person name="Lecointre G."/>
            <person name="Bobe J."/>
            <person name="Postlethwait J.H."/>
            <person name="Berthelot C."/>
            <person name="Roest Crollius H."/>
            <person name="Guiguen Y."/>
        </authorList>
    </citation>
    <scope>NUCLEOTIDE SEQUENCE</scope>
    <source>
        <strain evidence="6">Concon-B</strain>
    </source>
</reference>
<feature type="compositionally biased region" description="Polar residues" evidence="4">
    <location>
        <begin position="120"/>
        <end position="131"/>
    </location>
</feature>
<feature type="compositionally biased region" description="Low complexity" evidence="4">
    <location>
        <begin position="361"/>
        <end position="378"/>
    </location>
</feature>
<keyword evidence="3" id="KW-0862">Zinc</keyword>
<dbReference type="Proteomes" id="UP001152803">
    <property type="component" value="Unassembled WGS sequence"/>
</dbReference>
<dbReference type="SMART" id="SM00259">
    <property type="entry name" value="ZnF_A20"/>
    <property type="match status" value="3"/>
</dbReference>
<feature type="compositionally biased region" description="Low complexity" evidence="4">
    <location>
        <begin position="341"/>
        <end position="354"/>
    </location>
</feature>
<dbReference type="GO" id="GO:0008270">
    <property type="term" value="F:zinc ion binding"/>
    <property type="evidence" value="ECO:0007669"/>
    <property type="project" value="UniProtKB-KW"/>
</dbReference>
<evidence type="ECO:0000259" key="5">
    <source>
        <dbReference type="PROSITE" id="PS51036"/>
    </source>
</evidence>
<keyword evidence="2" id="KW-0863">Zinc-finger</keyword>
<protein>
    <recommendedName>
        <fullName evidence="5">A20-type domain-containing protein</fullName>
    </recommendedName>
</protein>
<feature type="compositionally biased region" description="Low complexity" evidence="4">
    <location>
        <begin position="387"/>
        <end position="405"/>
    </location>
</feature>
<evidence type="ECO:0000313" key="7">
    <source>
        <dbReference type="Proteomes" id="UP001152803"/>
    </source>
</evidence>
<dbReference type="OrthoDB" id="10064699at2759"/>